<keyword evidence="4" id="KW-0378">Hydrolase</keyword>
<dbReference type="InterPro" id="IPR051340">
    <property type="entry name" value="Haloalkane_dehalogenase"/>
</dbReference>
<dbReference type="RefSeq" id="WP_114814816.1">
    <property type="nucleotide sequence ID" value="NZ_CP139965.1"/>
</dbReference>
<accession>A0ABZ0WKN2</accession>
<feature type="domain" description="AB hydrolase-1" evidence="3">
    <location>
        <begin position="73"/>
        <end position="316"/>
    </location>
</feature>
<dbReference type="InterPro" id="IPR000073">
    <property type="entry name" value="AB_hydrolase_1"/>
</dbReference>
<evidence type="ECO:0000259" key="3">
    <source>
        <dbReference type="Pfam" id="PF00561"/>
    </source>
</evidence>
<name>A0ABZ0WKN2_9BURK</name>
<sequence length="334" mass="37021">MKKILLAVLATLGASAAFASPSASASTSTSASGSANPARAANAGAPRYPTTYHTVKVDGLDIFYREAGPSNAPTILLLHGFPSSSRMFEPLFARLADRYHLIAPDYPGFGHSDAPAPQDFAYTFDHLAAVTNDFLDTLGVRRYAMYVQDYGGPVGFRLALAHPERLTALIVQNAVAHEDGLGPLWEKRRAFWADRAANEAALQNTFFSFETTKQRHVGTSPHPERYDPDLWTDEYAFLTRPGQKAIQTDLFYDYRTNVASYPAWQAWLRKTQPPTLVVWGRYDPSFQAAEAEAYRRDLPHADIHVIDAGHFALDERADEVAALIGRFMQRLPKS</sequence>
<dbReference type="EMBL" id="CP139965">
    <property type="protein sequence ID" value="WQD77915.1"/>
    <property type="molecule type" value="Genomic_DNA"/>
</dbReference>
<keyword evidence="2" id="KW-0732">Signal</keyword>
<keyword evidence="5" id="KW-1185">Reference proteome</keyword>
<organism evidence="4 5">
    <name type="scientific">Paraburkholderia kururiensis</name>
    <dbReference type="NCBI Taxonomy" id="984307"/>
    <lineage>
        <taxon>Bacteria</taxon>
        <taxon>Pseudomonadati</taxon>
        <taxon>Pseudomonadota</taxon>
        <taxon>Betaproteobacteria</taxon>
        <taxon>Burkholderiales</taxon>
        <taxon>Burkholderiaceae</taxon>
        <taxon>Paraburkholderia</taxon>
    </lineage>
</organism>
<gene>
    <name evidence="4" type="ORF">U0042_28515</name>
</gene>
<evidence type="ECO:0000313" key="4">
    <source>
        <dbReference type="EMBL" id="WQD77915.1"/>
    </source>
</evidence>
<dbReference type="PRINTS" id="PR00111">
    <property type="entry name" value="ABHYDROLASE"/>
</dbReference>
<dbReference type="InterPro" id="IPR029058">
    <property type="entry name" value="AB_hydrolase_fold"/>
</dbReference>
<dbReference type="GO" id="GO:0016787">
    <property type="term" value="F:hydrolase activity"/>
    <property type="evidence" value="ECO:0007669"/>
    <property type="project" value="UniProtKB-KW"/>
</dbReference>
<dbReference type="Proteomes" id="UP001325479">
    <property type="component" value="Chromosome"/>
</dbReference>
<feature type="signal peptide" evidence="2">
    <location>
        <begin position="1"/>
        <end position="19"/>
    </location>
</feature>
<feature type="chain" id="PRO_5045152082" evidence="2">
    <location>
        <begin position="20"/>
        <end position="334"/>
    </location>
</feature>
<dbReference type="PANTHER" id="PTHR42977">
    <property type="entry name" value="HYDROLASE-RELATED"/>
    <property type="match status" value="1"/>
</dbReference>
<dbReference type="PANTHER" id="PTHR42977:SF1">
    <property type="entry name" value="BLR6576 PROTEIN"/>
    <property type="match status" value="1"/>
</dbReference>
<dbReference type="Gene3D" id="3.40.50.1820">
    <property type="entry name" value="alpha/beta hydrolase"/>
    <property type="match status" value="1"/>
</dbReference>
<feature type="region of interest" description="Disordered" evidence="1">
    <location>
        <begin position="23"/>
        <end position="43"/>
    </location>
</feature>
<dbReference type="Pfam" id="PF00561">
    <property type="entry name" value="Abhydrolase_1"/>
    <property type="match status" value="1"/>
</dbReference>
<dbReference type="SUPFAM" id="SSF53474">
    <property type="entry name" value="alpha/beta-Hydrolases"/>
    <property type="match status" value="1"/>
</dbReference>
<evidence type="ECO:0000313" key="5">
    <source>
        <dbReference type="Proteomes" id="UP001325479"/>
    </source>
</evidence>
<proteinExistence type="predicted"/>
<protein>
    <submittedName>
        <fullName evidence="4">Alpha/beta hydrolase</fullName>
    </submittedName>
</protein>
<reference evidence="4 5" key="1">
    <citation type="submission" date="2023-12" db="EMBL/GenBank/DDBJ databases">
        <title>Genome sequencing and assembly of bacterial species from a model synthetic community.</title>
        <authorList>
            <person name="Hogle S.L."/>
        </authorList>
    </citation>
    <scope>NUCLEOTIDE SEQUENCE [LARGE SCALE GENOMIC DNA]</scope>
    <source>
        <strain evidence="4 5">HAMBI 2494</strain>
    </source>
</reference>
<evidence type="ECO:0000256" key="1">
    <source>
        <dbReference type="SAM" id="MobiDB-lite"/>
    </source>
</evidence>
<evidence type="ECO:0000256" key="2">
    <source>
        <dbReference type="SAM" id="SignalP"/>
    </source>
</evidence>